<dbReference type="GO" id="GO:0042147">
    <property type="term" value="P:retrograde transport, endosome to Golgi"/>
    <property type="evidence" value="ECO:0007669"/>
    <property type="project" value="TreeGrafter"/>
</dbReference>
<dbReference type="GO" id="GO:0006896">
    <property type="term" value="P:Golgi to vacuole transport"/>
    <property type="evidence" value="ECO:0007669"/>
    <property type="project" value="TreeGrafter"/>
</dbReference>
<gene>
    <name evidence="2" type="ORF">MVES_000723</name>
</gene>
<dbReference type="GO" id="GO:0005829">
    <property type="term" value="C:cytosol"/>
    <property type="evidence" value="ECO:0007669"/>
    <property type="project" value="GOC"/>
</dbReference>
<evidence type="ECO:0000313" key="2">
    <source>
        <dbReference type="EMBL" id="PKI85766.1"/>
    </source>
</evidence>
<reference evidence="2 3" key="1">
    <citation type="submission" date="2017-10" db="EMBL/GenBank/DDBJ databases">
        <title>A novel species of cold-tolerant Malassezia isolated from bats.</title>
        <authorList>
            <person name="Lorch J.M."/>
            <person name="Palmer J.M."/>
            <person name="Vanderwolf K.J."/>
            <person name="Schmidt K.Z."/>
            <person name="Verant M.L."/>
            <person name="Weller T.J."/>
            <person name="Blehert D.S."/>
        </authorList>
    </citation>
    <scope>NUCLEOTIDE SEQUENCE [LARGE SCALE GENOMIC DNA]</scope>
    <source>
        <strain evidence="2 3">NWHC:44797-103</strain>
    </source>
</reference>
<dbReference type="PANTHER" id="PTHR14190">
    <property type="entry name" value="SUPPRESSOR OF ACTIN MUTATIONS 2/VACUOLAR PROTEIN SORTING 52"/>
    <property type="match status" value="1"/>
</dbReference>
<evidence type="ECO:0000313" key="3">
    <source>
        <dbReference type="Proteomes" id="UP000232875"/>
    </source>
</evidence>
<dbReference type="GO" id="GO:0032456">
    <property type="term" value="P:endocytic recycling"/>
    <property type="evidence" value="ECO:0007669"/>
    <property type="project" value="TreeGrafter"/>
</dbReference>
<accession>A0A2N1JGU0</accession>
<dbReference type="OrthoDB" id="19482at2759"/>
<dbReference type="EMBL" id="KZ454987">
    <property type="protein sequence ID" value="PKI85766.1"/>
    <property type="molecule type" value="Genomic_DNA"/>
</dbReference>
<proteinExistence type="predicted"/>
<keyword evidence="3" id="KW-1185">Reference proteome</keyword>
<organism evidence="2 3">
    <name type="scientific">Malassezia vespertilionis</name>
    <dbReference type="NCBI Taxonomy" id="2020962"/>
    <lineage>
        <taxon>Eukaryota</taxon>
        <taxon>Fungi</taxon>
        <taxon>Dikarya</taxon>
        <taxon>Basidiomycota</taxon>
        <taxon>Ustilaginomycotina</taxon>
        <taxon>Malasseziomycetes</taxon>
        <taxon>Malasseziales</taxon>
        <taxon>Malasseziaceae</taxon>
        <taxon>Malassezia</taxon>
    </lineage>
</organism>
<evidence type="ECO:0000259" key="1">
    <source>
        <dbReference type="Pfam" id="PF04129"/>
    </source>
</evidence>
<dbReference type="InterPro" id="IPR048319">
    <property type="entry name" value="Vps52_CC"/>
</dbReference>
<sequence length="595" mass="66521">MAHVVPDAAALASLAAQRPVQDVCKDMVAQLETRDDATWDARSATLESMARDVMQSRTLLDSMRTQLQGFHHELQSTSEHIESLQNTSSALTDRVRDEEQRASQLSQWLLAAALPPSVVRTVHTTRTSEDPSAWLDAVQQLEVHLEKMHTQFAENTGSALDELAAVGEQCKRTAIAKIRPYLLGLIEPIKTSVSTTLPILQSSVLLPNQPLYQFLAAHAPRAGAEVQLAYVNAARIYYDAAFRRYVRALKRILPRWSDGAHLVAHAWRANQERFAMERLKFARPSATDAPILAYMSEEPGFRVAPEHLFHTLALVFLDTACSEYAFLARFFSGTRMHAPVSAEQMLCVSESEAAALEANAGIARETWRQVMEPVLYHFDDFRHALLGVHPAPLLMLLVSATLATRLIALAKERRCLLLELESALMRHVLDTWALIAHALDHEVEALQLLSIGKRHDATGARAASFFERWGATFTTDAPIDLLCMSGAPPLMLRQLCDAYATKYLGVLQLHGAEIEGSLQQGYVLYMDSHSLVRMRKELERLVREYAENYWKVHAGEDADAPRRLCEWVAEQFAPFSDTQAQQEMAHWKALAASLS</sequence>
<protein>
    <recommendedName>
        <fullName evidence="1">Vps52 coiled-coil domain-containing protein</fullName>
    </recommendedName>
</protein>
<name>A0A2N1JGU0_9BASI</name>
<feature type="domain" description="Vps52 coiled-coil" evidence="1">
    <location>
        <begin position="51"/>
        <end position="215"/>
    </location>
</feature>
<dbReference type="AlphaFoldDB" id="A0A2N1JGU0"/>
<dbReference type="InterPro" id="IPR007258">
    <property type="entry name" value="Vps52"/>
</dbReference>
<dbReference type="Proteomes" id="UP000232875">
    <property type="component" value="Unassembled WGS sequence"/>
</dbReference>
<dbReference type="GO" id="GO:0000938">
    <property type="term" value="C:GARP complex"/>
    <property type="evidence" value="ECO:0007669"/>
    <property type="project" value="TreeGrafter"/>
</dbReference>
<dbReference type="PANTHER" id="PTHR14190:SF7">
    <property type="entry name" value="VACUOLAR PROTEIN SORTING-ASSOCIATED PROTEIN 52 HOMOLOG"/>
    <property type="match status" value="1"/>
</dbReference>
<dbReference type="Pfam" id="PF04129">
    <property type="entry name" value="Vps52_CC"/>
    <property type="match status" value="1"/>
</dbReference>
<dbReference type="GO" id="GO:0019905">
    <property type="term" value="F:syntaxin binding"/>
    <property type="evidence" value="ECO:0007669"/>
    <property type="project" value="TreeGrafter"/>
</dbReference>
<dbReference type="STRING" id="2020962.A0A2N1JGU0"/>